<evidence type="ECO:0000256" key="10">
    <source>
        <dbReference type="ARBA" id="ARBA00075772"/>
    </source>
</evidence>
<dbReference type="GO" id="GO:0005682">
    <property type="term" value="C:U5 snRNP"/>
    <property type="evidence" value="ECO:0007669"/>
    <property type="project" value="UniProtKB-ARBA"/>
</dbReference>
<evidence type="ECO:0000256" key="11">
    <source>
        <dbReference type="PROSITE-ProRule" id="PRU00221"/>
    </source>
</evidence>
<accession>S4P792</accession>
<dbReference type="PROSITE" id="PS00678">
    <property type="entry name" value="WD_REPEATS_1"/>
    <property type="match status" value="3"/>
</dbReference>
<comment type="subunit">
    <text evidence="8">Component of the pre-catalytic and catalytic spliceosome complexes. Component of the postcatalytic spliceosome P complex. Part of the U5 snRNP complex. Interacts with PRPF8. Component of the U4/U6-U5 tri-snRNP complex composed of the U4, U6 and U5 snRNAs and at least PRPF3, PRPF4, PRPF6, PRPF8, PRPF31, SNRNP200, TXNL4A, WDR57, SNRNP40, DDX23, CD2BP2, PPIH, SNU13, EFTUD2, SART1 and USP39. Component of the minor spliceosome, which splices U12-type introns.</text>
</comment>
<dbReference type="PANTHER" id="PTHR44006">
    <property type="entry name" value="U5 SMALL NUCLEAR RIBONUCLEOPROTEIN 40 KDA PROTEIN"/>
    <property type="match status" value="1"/>
</dbReference>
<comment type="subcellular location">
    <subcellularLocation>
        <location evidence="1">Nucleus</location>
    </subcellularLocation>
</comment>
<evidence type="ECO:0000256" key="6">
    <source>
        <dbReference type="ARBA" id="ARBA00023242"/>
    </source>
</evidence>
<dbReference type="PANTHER" id="PTHR44006:SF1">
    <property type="entry name" value="U5 SMALL NUCLEAR RIBONUCLEOPROTEIN 40 KDA PROTEIN"/>
    <property type="match status" value="1"/>
</dbReference>
<dbReference type="Gene3D" id="2.130.10.10">
    <property type="entry name" value="YVTN repeat-like/Quinoprotein amine dehydrogenase"/>
    <property type="match status" value="1"/>
</dbReference>
<evidence type="ECO:0000256" key="3">
    <source>
        <dbReference type="ARBA" id="ARBA00022664"/>
    </source>
</evidence>
<feature type="repeat" description="WD" evidence="11">
    <location>
        <begin position="224"/>
        <end position="258"/>
    </location>
</feature>
<feature type="repeat" description="WD" evidence="11">
    <location>
        <begin position="140"/>
        <end position="182"/>
    </location>
</feature>
<evidence type="ECO:0000256" key="9">
    <source>
        <dbReference type="ARBA" id="ARBA00073554"/>
    </source>
</evidence>
<feature type="repeat" description="WD" evidence="11">
    <location>
        <begin position="189"/>
        <end position="223"/>
    </location>
</feature>
<proteinExistence type="predicted"/>
<evidence type="ECO:0000256" key="2">
    <source>
        <dbReference type="ARBA" id="ARBA00022574"/>
    </source>
</evidence>
<feature type="repeat" description="WD" evidence="11">
    <location>
        <begin position="316"/>
        <end position="351"/>
    </location>
</feature>
<dbReference type="EMBL" id="GAIX01004719">
    <property type="protein sequence ID" value="JAA87841.1"/>
    <property type="molecule type" value="Transcribed_RNA"/>
</dbReference>
<dbReference type="CDD" id="cd00200">
    <property type="entry name" value="WD40"/>
    <property type="match status" value="1"/>
</dbReference>
<evidence type="ECO:0000256" key="7">
    <source>
        <dbReference type="ARBA" id="ARBA00057342"/>
    </source>
</evidence>
<dbReference type="InterPro" id="IPR015943">
    <property type="entry name" value="WD40/YVTN_repeat-like_dom_sf"/>
</dbReference>
<keyword evidence="2 11" id="KW-0853">WD repeat</keyword>
<reference evidence="12" key="1">
    <citation type="journal article" date="2013" name="BMC Genomics">
        <title>Unscrambling butterfly oogenesis.</title>
        <authorList>
            <person name="Carter J.M."/>
            <person name="Baker S.C."/>
            <person name="Pink R."/>
            <person name="Carter D.R."/>
            <person name="Collins A."/>
            <person name="Tomlin J."/>
            <person name="Gibbs M."/>
            <person name="Breuker C.J."/>
        </authorList>
    </citation>
    <scope>NUCLEOTIDE SEQUENCE</scope>
    <source>
        <tissue evidence="12">Ovary</tissue>
    </source>
</reference>
<dbReference type="PROSITE" id="PS50294">
    <property type="entry name" value="WD_REPEATS_REGION"/>
    <property type="match status" value="5"/>
</dbReference>
<dbReference type="InterPro" id="IPR001680">
    <property type="entry name" value="WD40_rpt"/>
</dbReference>
<dbReference type="PROSITE" id="PS50082">
    <property type="entry name" value="WD_REPEATS_2"/>
    <property type="match status" value="7"/>
</dbReference>
<organism evidence="12">
    <name type="scientific">Pararge aegeria</name>
    <name type="common">speckled wood butterfly</name>
    <dbReference type="NCBI Taxonomy" id="116150"/>
    <lineage>
        <taxon>Eukaryota</taxon>
        <taxon>Metazoa</taxon>
        <taxon>Ecdysozoa</taxon>
        <taxon>Arthropoda</taxon>
        <taxon>Hexapoda</taxon>
        <taxon>Insecta</taxon>
        <taxon>Pterygota</taxon>
        <taxon>Neoptera</taxon>
        <taxon>Endopterygota</taxon>
        <taxon>Lepidoptera</taxon>
        <taxon>Glossata</taxon>
        <taxon>Ditrysia</taxon>
        <taxon>Papilionoidea</taxon>
        <taxon>Nymphalidae</taxon>
        <taxon>Satyrinae</taxon>
        <taxon>Satyrini</taxon>
        <taxon>Parargina</taxon>
        <taxon>Pararge</taxon>
    </lineage>
</organism>
<dbReference type="Pfam" id="PF00400">
    <property type="entry name" value="WD40"/>
    <property type="match status" value="7"/>
</dbReference>
<dbReference type="GO" id="GO:0006397">
    <property type="term" value="P:mRNA processing"/>
    <property type="evidence" value="ECO:0007669"/>
    <property type="project" value="UniProtKB-KW"/>
</dbReference>
<keyword evidence="4" id="KW-0677">Repeat</keyword>
<dbReference type="FunFam" id="2.130.10.10:FF:000229">
    <property type="entry name" value="Small nuclear ribonucleoprotein U5 subunit 40"/>
    <property type="match status" value="1"/>
</dbReference>
<reference evidence="12" key="2">
    <citation type="submission" date="2013-05" db="EMBL/GenBank/DDBJ databases">
        <authorList>
            <person name="Carter J.-M."/>
            <person name="Baker S.C."/>
            <person name="Pink R."/>
            <person name="Carter D.R.F."/>
            <person name="Collins A."/>
            <person name="Tomlin J."/>
            <person name="Gibbs M."/>
            <person name="Breuker C.J."/>
        </authorList>
    </citation>
    <scope>NUCLEOTIDE SEQUENCE</scope>
    <source>
        <tissue evidence="12">Ovary</tissue>
    </source>
</reference>
<feature type="repeat" description="WD" evidence="11">
    <location>
        <begin position="55"/>
        <end position="88"/>
    </location>
</feature>
<keyword evidence="5" id="KW-0508">mRNA splicing</keyword>
<comment type="function">
    <text evidence="7">Required for pre-mRNA splicing as component of the activated spliceosome. Component of the U5 small nuclear ribonucleoprotein (snRNP) complex and the U4/U6-U5 tri-snRNP complex, building blocks of the spliceosome. As a component of the minor spliceosome, involved in the splicing of U12-type introns in pre-mRNAs.</text>
</comment>
<dbReference type="SUPFAM" id="SSF50978">
    <property type="entry name" value="WD40 repeat-like"/>
    <property type="match status" value="1"/>
</dbReference>
<dbReference type="AlphaFoldDB" id="S4P792"/>
<protein>
    <recommendedName>
        <fullName evidence="9">U5 small nuclear ribonucleoprotein 40 kDa protein</fullName>
    </recommendedName>
    <alternativeName>
        <fullName evidence="10">WD repeat-containing protein 57</fullName>
    </alternativeName>
</protein>
<dbReference type="SMART" id="SM00320">
    <property type="entry name" value="WD40"/>
    <property type="match status" value="7"/>
</dbReference>
<evidence type="ECO:0000256" key="8">
    <source>
        <dbReference type="ARBA" id="ARBA00064268"/>
    </source>
</evidence>
<evidence type="ECO:0000256" key="4">
    <source>
        <dbReference type="ARBA" id="ARBA00022737"/>
    </source>
</evidence>
<dbReference type="InterPro" id="IPR036322">
    <property type="entry name" value="WD40_repeat_dom_sf"/>
</dbReference>
<dbReference type="PRINTS" id="PR00320">
    <property type="entry name" value="GPROTEINBRPT"/>
</dbReference>
<dbReference type="InterPro" id="IPR052234">
    <property type="entry name" value="U5_snRNP_Component"/>
</dbReference>
<feature type="repeat" description="WD" evidence="11">
    <location>
        <begin position="285"/>
        <end position="315"/>
    </location>
</feature>
<dbReference type="GO" id="GO:0071013">
    <property type="term" value="C:catalytic step 2 spliceosome"/>
    <property type="evidence" value="ECO:0007669"/>
    <property type="project" value="TreeGrafter"/>
</dbReference>
<dbReference type="InterPro" id="IPR019775">
    <property type="entry name" value="WD40_repeat_CS"/>
</dbReference>
<evidence type="ECO:0000313" key="12">
    <source>
        <dbReference type="EMBL" id="JAA87841.1"/>
    </source>
</evidence>
<evidence type="ECO:0000256" key="1">
    <source>
        <dbReference type="ARBA" id="ARBA00004123"/>
    </source>
</evidence>
<dbReference type="RefSeq" id="XP_039756182.1">
    <property type="nucleotide sequence ID" value="XM_039900248.1"/>
</dbReference>
<sequence>MIMPEMDIKRRGEEYSVVPAKKIRHEVSVIGTREKAVVTSSVPRTSNLYTPIMLLEGHQGEIFTAKFHPEGKHLASAGFDRQIYLWTVYGQCDNIMVLKGHTGAIMELCFSPDGAHMYSGATDNTVAVWDVPTGQRIKKLKGHANFVNSVSGARRGPELIVSASDDNTIKLWDARKRNPVASFDSGFPVTSVLFNDTAEKIISGGIDNIIKVWDIRNNQISYKIKGHTDSITGMSLSYDGSYLLSNSMDNTLRIWDVRPFAPSERCVKLMSGHQHNFEKNLLRCAWSPDGSKVAAGSSDRFLYIWDTTSRRVLYKLPGHNGSVNDVHFHRSEPIVLSASSDKQIYLGEIDN</sequence>
<dbReference type="GeneID" id="120630907"/>
<dbReference type="GO" id="GO:0000375">
    <property type="term" value="P:RNA splicing, via transesterification reactions"/>
    <property type="evidence" value="ECO:0007669"/>
    <property type="project" value="UniProtKB-ARBA"/>
</dbReference>
<evidence type="ECO:0000256" key="5">
    <source>
        <dbReference type="ARBA" id="ARBA00023187"/>
    </source>
</evidence>
<feature type="repeat" description="WD" evidence="11">
    <location>
        <begin position="98"/>
        <end position="139"/>
    </location>
</feature>
<dbReference type="GO" id="GO:0003723">
    <property type="term" value="F:RNA binding"/>
    <property type="evidence" value="ECO:0007669"/>
    <property type="project" value="TreeGrafter"/>
</dbReference>
<keyword evidence="3" id="KW-0507">mRNA processing</keyword>
<name>S4P792_9NEOP</name>
<keyword evidence="6" id="KW-0539">Nucleus</keyword>
<dbReference type="InterPro" id="IPR020472">
    <property type="entry name" value="WD40_PAC1"/>
</dbReference>